<protein>
    <submittedName>
        <fullName evidence="1">(rape) hypothetical protein</fullName>
    </submittedName>
</protein>
<evidence type="ECO:0000313" key="1">
    <source>
        <dbReference type="EMBL" id="CAF1906205.1"/>
    </source>
</evidence>
<sequence length="139" mass="16391">MDLSSTDVQGTVRFRDGYQEKSKSLEGRFWYSENWDNRLFQRDIHNEIHATKDISSGCYLQGIELWEYKWDTINNGLCQGCQGCQGLCLFTCAKGDMIGFDLEYDLRNCFWGSKWFGDHDSHCVWNLRLFVTYENEVRV</sequence>
<dbReference type="Proteomes" id="UP001295469">
    <property type="component" value="Chromosome C02"/>
</dbReference>
<name>A0A816K2R7_BRANA</name>
<organism evidence="1">
    <name type="scientific">Brassica napus</name>
    <name type="common">Rape</name>
    <dbReference type="NCBI Taxonomy" id="3708"/>
    <lineage>
        <taxon>Eukaryota</taxon>
        <taxon>Viridiplantae</taxon>
        <taxon>Streptophyta</taxon>
        <taxon>Embryophyta</taxon>
        <taxon>Tracheophyta</taxon>
        <taxon>Spermatophyta</taxon>
        <taxon>Magnoliopsida</taxon>
        <taxon>eudicotyledons</taxon>
        <taxon>Gunneridae</taxon>
        <taxon>Pentapetalae</taxon>
        <taxon>rosids</taxon>
        <taxon>malvids</taxon>
        <taxon>Brassicales</taxon>
        <taxon>Brassicaceae</taxon>
        <taxon>Brassiceae</taxon>
        <taxon>Brassica</taxon>
    </lineage>
</organism>
<dbReference type="EMBL" id="HG994366">
    <property type="protein sequence ID" value="CAF1906205.1"/>
    <property type="molecule type" value="Genomic_DNA"/>
</dbReference>
<proteinExistence type="predicted"/>
<reference evidence="1" key="1">
    <citation type="submission" date="2021-01" db="EMBL/GenBank/DDBJ databases">
        <authorList>
            <consortium name="Genoscope - CEA"/>
            <person name="William W."/>
        </authorList>
    </citation>
    <scope>NUCLEOTIDE SEQUENCE</scope>
</reference>
<accession>A0A816K2R7</accession>
<gene>
    <name evidence="1" type="ORF">DARMORV10_C02P26390.1</name>
</gene>
<dbReference type="AlphaFoldDB" id="A0A816K2R7"/>